<proteinExistence type="predicted"/>
<evidence type="ECO:0000313" key="1">
    <source>
        <dbReference type="EMBL" id="CAG8575842.1"/>
    </source>
</evidence>
<dbReference type="Proteomes" id="UP000789920">
    <property type="component" value="Unassembled WGS sequence"/>
</dbReference>
<accession>A0ACA9MD69</accession>
<name>A0ACA9MD69_9GLOM</name>
<dbReference type="EMBL" id="CAJVQC010007159">
    <property type="protein sequence ID" value="CAG8575842.1"/>
    <property type="molecule type" value="Genomic_DNA"/>
</dbReference>
<keyword evidence="2" id="KW-1185">Reference proteome</keyword>
<gene>
    <name evidence="1" type="ORF">RPERSI_LOCUS4938</name>
</gene>
<evidence type="ECO:0000313" key="2">
    <source>
        <dbReference type="Proteomes" id="UP000789920"/>
    </source>
</evidence>
<comment type="caution">
    <text evidence="1">The sequence shown here is derived from an EMBL/GenBank/DDBJ whole genome shotgun (WGS) entry which is preliminary data.</text>
</comment>
<organism evidence="1 2">
    <name type="scientific">Racocetra persica</name>
    <dbReference type="NCBI Taxonomy" id="160502"/>
    <lineage>
        <taxon>Eukaryota</taxon>
        <taxon>Fungi</taxon>
        <taxon>Fungi incertae sedis</taxon>
        <taxon>Mucoromycota</taxon>
        <taxon>Glomeromycotina</taxon>
        <taxon>Glomeromycetes</taxon>
        <taxon>Diversisporales</taxon>
        <taxon>Gigasporaceae</taxon>
        <taxon>Racocetra</taxon>
    </lineage>
</organism>
<reference evidence="1" key="1">
    <citation type="submission" date="2021-06" db="EMBL/GenBank/DDBJ databases">
        <authorList>
            <person name="Kallberg Y."/>
            <person name="Tangrot J."/>
            <person name="Rosling A."/>
        </authorList>
    </citation>
    <scope>NUCLEOTIDE SEQUENCE</scope>
    <source>
        <strain evidence="1">MA461A</strain>
    </source>
</reference>
<sequence>MNTRRTRKEPRDNTSRRTGPWEPQEDEKLLEIVRELGVKHWKLIGIRHGLRDGKQCRERISFHTTNFLSPNRWHNHLNPDLTYGPLTPEEDKKILSFYSEMGTKWAVMSQLLGRPANLIKNRYYSSLSKKRDHVAIDDSDDSTSSTCASPRPKKRRITKDTTTSASLSNDESSRYSHSRKKSFKPISLETSPAERWIPEGHRYPTRYQVNSWHSLKTPISSPEAVDIPCLDLNCLTHNYNPPSNKYISIPTPTYTPIPSPVPMYRHNHHHNCTAALEQLADLAIQNAR</sequence>
<protein>
    <submittedName>
        <fullName evidence="1">36037_t:CDS:1</fullName>
    </submittedName>
</protein>